<feature type="transmembrane region" description="Helical" evidence="3">
    <location>
        <begin position="238"/>
        <end position="257"/>
    </location>
</feature>
<feature type="transmembrane region" description="Helical" evidence="3">
    <location>
        <begin position="341"/>
        <end position="362"/>
    </location>
</feature>
<dbReference type="HOGENOM" id="CLU_011615_3_0_6"/>
<keyword evidence="3" id="KW-0812">Transmembrane</keyword>
<dbReference type="Proteomes" id="UP000253740">
    <property type="component" value="Unassembled WGS sequence"/>
</dbReference>
<feature type="transmembrane region" description="Helical" evidence="3">
    <location>
        <begin position="159"/>
        <end position="175"/>
    </location>
</feature>
<dbReference type="PANTHER" id="PTHR44227:SF3">
    <property type="entry name" value="PROTEIN O-MANNOSYL-TRANSFERASE TMTC4"/>
    <property type="match status" value="1"/>
</dbReference>
<dbReference type="OrthoDB" id="8566379at2"/>
<gene>
    <name evidence="4" type="ORF">MBSD_1800</name>
    <name evidence="5" type="ORF">MBSD_n0311</name>
</gene>
<dbReference type="PANTHER" id="PTHR44227">
    <property type="match status" value="1"/>
</dbReference>
<evidence type="ECO:0000256" key="1">
    <source>
        <dbReference type="ARBA" id="ARBA00022737"/>
    </source>
</evidence>
<sequence>MRLSLSRTHPLFWLAIALLATTAAYLPALQGGYLFDDFPNIVDNAALQPKDASVASLVRAALSSPSSKLKRPLTSLTFAANYLVGGLDPFGMKLVNLGIHLLNGLLFFLLARQLLALAPAQAMDSPRRRDFLAVLIAAAWMVLPINLTAVAYVVQRMESLANLFVVGGLLVYLAGRRRMLAGARASGLTLCTGALVLGTGLGLLAKETAVLLPLYAFLVEWALLRWRGTQGRTDVALWGMYAALLFVPMVLGLIWLLPGLLQPGTWAARDFTLGERLLSEARIVVDYVRWTLLPTPHALSFYHDDYRVSTGLLSPWTTLPAVLGIVALVAFTVAMRKRAPLFALGLALFLGAQTLTATILPLELVYEHRNYFASFGLMLAVLPWLAGSEAPMPLARRTLLTGLLLLWGAQTALTAYAWGNPLRLAQDLALRAPDSPRAQYELGRTYVVLSNYDPDSPFTRLAYAPLERAMALPGSSILPEQALIMVNARLHRPIEPAWWDSMVAKLKAHPPGVQDESSLAALTQCARQLLCDLPRDRMLEAFLAALSHTRPSARLLSIYADYAWNVLEDRELGMKAAREAIAAAPSEPAYRITLVKMQLVVGDTEEAAEGIAKLHEMNVGGALDYALDPLDKSTRADPKK</sequence>
<keyword evidence="6" id="KW-1185">Reference proteome</keyword>
<reference evidence="4" key="1">
    <citation type="submission" date="2015-03" db="EMBL/GenBank/DDBJ databases">
        <title>Draft genome sequence of Mizugakiibacter sediminis skMP5.</title>
        <authorList>
            <person name="Watanabe T."/>
            <person name="Kojima H."/>
            <person name="Fukui M."/>
        </authorList>
    </citation>
    <scope>NUCLEOTIDE SEQUENCE</scope>
    <source>
        <strain evidence="4">SkMP5</strain>
    </source>
</reference>
<feature type="transmembrane region" description="Helical" evidence="3">
    <location>
        <begin position="90"/>
        <end position="110"/>
    </location>
</feature>
<evidence type="ECO:0000256" key="3">
    <source>
        <dbReference type="SAM" id="Phobius"/>
    </source>
</evidence>
<dbReference type="EMBL" id="DF970144">
    <property type="protein sequence ID" value="GAP65023.1"/>
    <property type="molecule type" value="Genomic_DNA"/>
</dbReference>
<feature type="transmembrane region" description="Helical" evidence="3">
    <location>
        <begin position="398"/>
        <end position="418"/>
    </location>
</feature>
<feature type="transmembrane region" description="Helical" evidence="3">
    <location>
        <begin position="368"/>
        <end position="386"/>
    </location>
</feature>
<accession>A0A0K8QJI9</accession>
<keyword evidence="3" id="KW-0472">Membrane</keyword>
<name>A0A0K8QJI9_9GAMM</name>
<dbReference type="RefSeq" id="WP_062534436.1">
    <property type="nucleotide sequence ID" value="NZ_DF970144.1"/>
</dbReference>
<evidence type="ECO:0000313" key="4">
    <source>
        <dbReference type="EMBL" id="GAN45254.1"/>
    </source>
</evidence>
<evidence type="ECO:0000313" key="5">
    <source>
        <dbReference type="EMBL" id="GAP65023.1"/>
    </source>
</evidence>
<protein>
    <recommendedName>
        <fullName evidence="7">Tetratricopeptide repeat protein</fullName>
    </recommendedName>
</protein>
<evidence type="ECO:0008006" key="7">
    <source>
        <dbReference type="Google" id="ProtNLM"/>
    </source>
</evidence>
<dbReference type="InterPro" id="IPR052346">
    <property type="entry name" value="O-mannosyl-transferase_TMTC"/>
</dbReference>
<feature type="transmembrane region" description="Helical" evidence="3">
    <location>
        <begin position="187"/>
        <end position="204"/>
    </location>
</feature>
<keyword evidence="2" id="KW-0802">TPR repeat</keyword>
<feature type="transmembrane region" description="Helical" evidence="3">
    <location>
        <begin position="313"/>
        <end position="334"/>
    </location>
</feature>
<proteinExistence type="predicted"/>
<reference evidence="5" key="2">
    <citation type="submission" date="2015-08" db="EMBL/GenBank/DDBJ databases">
        <title>Complete DNA Sequence of Pseudomonas syringae pv. actinidiae, the Causal Agent of Kiwifruit Canker Disease.</title>
        <authorList>
            <person name="Rikkerink E.H.A."/>
            <person name="Fineran P.C."/>
        </authorList>
    </citation>
    <scope>NUCLEOTIDE SEQUENCE</scope>
    <source>
        <strain evidence="5">SkMP5</strain>
    </source>
</reference>
<organism evidence="5">
    <name type="scientific">Mizugakiibacter sediminis</name>
    <dbReference type="NCBI Taxonomy" id="1475481"/>
    <lineage>
        <taxon>Bacteria</taxon>
        <taxon>Pseudomonadati</taxon>
        <taxon>Pseudomonadota</taxon>
        <taxon>Gammaproteobacteria</taxon>
        <taxon>Lysobacterales</taxon>
        <taxon>Rhodanobacteraceae</taxon>
        <taxon>Mizugakiibacter</taxon>
    </lineage>
</organism>
<feature type="transmembrane region" description="Helical" evidence="3">
    <location>
        <begin position="210"/>
        <end position="226"/>
    </location>
</feature>
<evidence type="ECO:0000256" key="2">
    <source>
        <dbReference type="ARBA" id="ARBA00022803"/>
    </source>
</evidence>
<evidence type="ECO:0000313" key="6">
    <source>
        <dbReference type="Proteomes" id="UP000253740"/>
    </source>
</evidence>
<dbReference type="EMBL" id="DF952380">
    <property type="protein sequence ID" value="GAN45254.1"/>
    <property type="molecule type" value="Genomic_DNA"/>
</dbReference>
<feature type="transmembrane region" description="Helical" evidence="3">
    <location>
        <begin position="131"/>
        <end position="153"/>
    </location>
</feature>
<dbReference type="AlphaFoldDB" id="A0A0K8QJI9"/>
<keyword evidence="3" id="KW-1133">Transmembrane helix</keyword>
<dbReference type="STRING" id="1475481.GCA_000953855_00313"/>
<keyword evidence="1" id="KW-0677">Repeat</keyword>